<keyword evidence="3" id="KW-1185">Reference proteome</keyword>
<evidence type="ECO:0000313" key="3">
    <source>
        <dbReference type="Proteomes" id="UP000006727"/>
    </source>
</evidence>
<name>A0A2K1JNT9_PHYPA</name>
<dbReference type="EnsemblPlants" id="Pp3c13_24434V3.1">
    <property type="protein sequence ID" value="Pp3c13_24434V3.1"/>
    <property type="gene ID" value="Pp3c13_24434"/>
</dbReference>
<dbReference type="AlphaFoldDB" id="A0A2K1JNT9"/>
<sequence length="60" mass="7189">MHTIVISQLDCAYTVNNLEKHLSCLNLLHIQTLKYTMQFIKCTLFYQRIEEDQPRNFAAW</sequence>
<evidence type="ECO:0000313" key="1">
    <source>
        <dbReference type="EMBL" id="PNR42966.1"/>
    </source>
</evidence>
<dbReference type="Gramene" id="Pp3c13_24434V3.1">
    <property type="protein sequence ID" value="Pp3c13_24434V3.1"/>
    <property type="gene ID" value="Pp3c13_24434"/>
</dbReference>
<reference evidence="1 3" key="2">
    <citation type="journal article" date="2018" name="Plant J.">
        <title>The Physcomitrella patens chromosome-scale assembly reveals moss genome structure and evolution.</title>
        <authorList>
            <person name="Lang D."/>
            <person name="Ullrich K.K."/>
            <person name="Murat F."/>
            <person name="Fuchs J."/>
            <person name="Jenkins J."/>
            <person name="Haas F.B."/>
            <person name="Piednoel M."/>
            <person name="Gundlach H."/>
            <person name="Van Bel M."/>
            <person name="Meyberg R."/>
            <person name="Vives C."/>
            <person name="Morata J."/>
            <person name="Symeonidi A."/>
            <person name="Hiss M."/>
            <person name="Muchero W."/>
            <person name="Kamisugi Y."/>
            <person name="Saleh O."/>
            <person name="Blanc G."/>
            <person name="Decker E.L."/>
            <person name="van Gessel N."/>
            <person name="Grimwood J."/>
            <person name="Hayes R.D."/>
            <person name="Graham S.W."/>
            <person name="Gunter L.E."/>
            <person name="McDaniel S.F."/>
            <person name="Hoernstein S.N.W."/>
            <person name="Larsson A."/>
            <person name="Li F.W."/>
            <person name="Perroud P.F."/>
            <person name="Phillips J."/>
            <person name="Ranjan P."/>
            <person name="Rokshar D.S."/>
            <person name="Rothfels C.J."/>
            <person name="Schneider L."/>
            <person name="Shu S."/>
            <person name="Stevenson D.W."/>
            <person name="Thummler F."/>
            <person name="Tillich M."/>
            <person name="Villarreal Aguilar J.C."/>
            <person name="Widiez T."/>
            <person name="Wong G.K."/>
            <person name="Wymore A."/>
            <person name="Zhang Y."/>
            <person name="Zimmer A.D."/>
            <person name="Quatrano R.S."/>
            <person name="Mayer K.F.X."/>
            <person name="Goodstein D."/>
            <person name="Casacuberta J.M."/>
            <person name="Vandepoele K."/>
            <person name="Reski R."/>
            <person name="Cuming A.C."/>
            <person name="Tuskan G.A."/>
            <person name="Maumus F."/>
            <person name="Salse J."/>
            <person name="Schmutz J."/>
            <person name="Rensing S.A."/>
        </authorList>
    </citation>
    <scope>NUCLEOTIDE SEQUENCE [LARGE SCALE GENOMIC DNA]</scope>
    <source>
        <strain evidence="2 3">cv. Gransden 2004</strain>
    </source>
</reference>
<gene>
    <name evidence="1" type="ORF">PHYPA_017798</name>
</gene>
<reference evidence="1 3" key="1">
    <citation type="journal article" date="2008" name="Science">
        <title>The Physcomitrella genome reveals evolutionary insights into the conquest of land by plants.</title>
        <authorList>
            <person name="Rensing S."/>
            <person name="Lang D."/>
            <person name="Zimmer A."/>
            <person name="Terry A."/>
            <person name="Salamov A."/>
            <person name="Shapiro H."/>
            <person name="Nishiyama T."/>
            <person name="Perroud P.-F."/>
            <person name="Lindquist E."/>
            <person name="Kamisugi Y."/>
            <person name="Tanahashi T."/>
            <person name="Sakakibara K."/>
            <person name="Fujita T."/>
            <person name="Oishi K."/>
            <person name="Shin-I T."/>
            <person name="Kuroki Y."/>
            <person name="Toyoda A."/>
            <person name="Suzuki Y."/>
            <person name="Hashimoto A."/>
            <person name="Yamaguchi K."/>
            <person name="Sugano A."/>
            <person name="Kohara Y."/>
            <person name="Fujiyama A."/>
            <person name="Anterola A."/>
            <person name="Aoki S."/>
            <person name="Ashton N."/>
            <person name="Barbazuk W.B."/>
            <person name="Barker E."/>
            <person name="Bennetzen J."/>
            <person name="Bezanilla M."/>
            <person name="Blankenship R."/>
            <person name="Cho S.H."/>
            <person name="Dutcher S."/>
            <person name="Estelle M."/>
            <person name="Fawcett J.A."/>
            <person name="Gundlach H."/>
            <person name="Hanada K."/>
            <person name="Heyl A."/>
            <person name="Hicks K.A."/>
            <person name="Hugh J."/>
            <person name="Lohr M."/>
            <person name="Mayer K."/>
            <person name="Melkozernov A."/>
            <person name="Murata T."/>
            <person name="Nelson D."/>
            <person name="Pils B."/>
            <person name="Prigge M."/>
            <person name="Reiss B."/>
            <person name="Renner T."/>
            <person name="Rombauts S."/>
            <person name="Rushton P."/>
            <person name="Sanderfoot A."/>
            <person name="Schween G."/>
            <person name="Shiu S.-H."/>
            <person name="Stueber K."/>
            <person name="Theodoulou F.L."/>
            <person name="Tu H."/>
            <person name="Van de Peer Y."/>
            <person name="Verrier P.J."/>
            <person name="Waters E."/>
            <person name="Wood A."/>
            <person name="Yang L."/>
            <person name="Cove D."/>
            <person name="Cuming A."/>
            <person name="Hasebe M."/>
            <person name="Lucas S."/>
            <person name="Mishler D.B."/>
            <person name="Reski R."/>
            <person name="Grigoriev I."/>
            <person name="Quatrano R.S."/>
            <person name="Boore J.L."/>
        </authorList>
    </citation>
    <scope>NUCLEOTIDE SEQUENCE [LARGE SCALE GENOMIC DNA]</scope>
    <source>
        <strain evidence="2 3">cv. Gransden 2004</strain>
    </source>
</reference>
<organism evidence="1">
    <name type="scientific">Physcomitrium patens</name>
    <name type="common">Spreading-leaved earth moss</name>
    <name type="synonym">Physcomitrella patens</name>
    <dbReference type="NCBI Taxonomy" id="3218"/>
    <lineage>
        <taxon>Eukaryota</taxon>
        <taxon>Viridiplantae</taxon>
        <taxon>Streptophyta</taxon>
        <taxon>Embryophyta</taxon>
        <taxon>Bryophyta</taxon>
        <taxon>Bryophytina</taxon>
        <taxon>Bryopsida</taxon>
        <taxon>Funariidae</taxon>
        <taxon>Funariales</taxon>
        <taxon>Funariaceae</taxon>
        <taxon>Physcomitrium</taxon>
    </lineage>
</organism>
<proteinExistence type="predicted"/>
<protein>
    <submittedName>
        <fullName evidence="1 2">Uncharacterized protein</fullName>
    </submittedName>
</protein>
<dbReference type="Proteomes" id="UP000006727">
    <property type="component" value="Chromosome 13"/>
</dbReference>
<dbReference type="InParanoid" id="A0A2K1JNT9"/>
<accession>A0A2K1JNT9</accession>
<reference evidence="2" key="3">
    <citation type="submission" date="2020-12" db="UniProtKB">
        <authorList>
            <consortium name="EnsemblPlants"/>
        </authorList>
    </citation>
    <scope>IDENTIFICATION</scope>
</reference>
<dbReference type="EMBL" id="ABEU02000013">
    <property type="protein sequence ID" value="PNR42966.1"/>
    <property type="molecule type" value="Genomic_DNA"/>
</dbReference>
<evidence type="ECO:0000313" key="2">
    <source>
        <dbReference type="EnsemblPlants" id="Pp3c13_24434V3.1"/>
    </source>
</evidence>